<dbReference type="SMART" id="SM00382">
    <property type="entry name" value="AAA"/>
    <property type="match status" value="1"/>
</dbReference>
<dbReference type="Proteomes" id="UP001438707">
    <property type="component" value="Unassembled WGS sequence"/>
</dbReference>
<keyword evidence="2" id="KW-0547">Nucleotide-binding</keyword>
<dbReference type="Pfam" id="PF00004">
    <property type="entry name" value="AAA"/>
    <property type="match status" value="1"/>
</dbReference>
<dbReference type="InterPro" id="IPR003959">
    <property type="entry name" value="ATPase_AAA_core"/>
</dbReference>
<dbReference type="SUPFAM" id="SSF52540">
    <property type="entry name" value="P-loop containing nucleoside triphosphate hydrolases"/>
    <property type="match status" value="1"/>
</dbReference>
<keyword evidence="7" id="KW-1185">Reference proteome</keyword>
<keyword evidence="3" id="KW-0067">ATP-binding</keyword>
<dbReference type="Gene3D" id="3.40.50.300">
    <property type="entry name" value="P-loop containing nucleotide triphosphate hydrolases"/>
    <property type="match status" value="1"/>
</dbReference>
<comment type="caution">
    <text evidence="6">The sequence shown here is derived from an EMBL/GenBank/DDBJ whole genome shotgun (WGS) entry which is preliminary data.</text>
</comment>
<dbReference type="InterPro" id="IPR027417">
    <property type="entry name" value="P-loop_NTPase"/>
</dbReference>
<dbReference type="PANTHER" id="PTHR23073">
    <property type="entry name" value="26S PROTEASOME REGULATORY SUBUNIT"/>
    <property type="match status" value="1"/>
</dbReference>
<dbReference type="AlphaFoldDB" id="A0AAW1S2W1"/>
<evidence type="ECO:0000313" key="6">
    <source>
        <dbReference type="EMBL" id="KAK9840114.1"/>
    </source>
</evidence>
<evidence type="ECO:0000256" key="4">
    <source>
        <dbReference type="SAM" id="MobiDB-lite"/>
    </source>
</evidence>
<dbReference type="CDD" id="cd19481">
    <property type="entry name" value="RecA-like_protease"/>
    <property type="match status" value="1"/>
</dbReference>
<protein>
    <recommendedName>
        <fullName evidence="5">AAA+ ATPase domain-containing protein</fullName>
    </recommendedName>
</protein>
<feature type="domain" description="AAA+ ATPase" evidence="5">
    <location>
        <begin position="253"/>
        <end position="388"/>
    </location>
</feature>
<proteinExistence type="inferred from homology"/>
<accession>A0AAW1S2W1</accession>
<gene>
    <name evidence="6" type="ORF">WJX74_003616</name>
</gene>
<evidence type="ECO:0000256" key="1">
    <source>
        <dbReference type="ARBA" id="ARBA00006914"/>
    </source>
</evidence>
<reference evidence="6 7" key="1">
    <citation type="journal article" date="2024" name="Nat. Commun.">
        <title>Phylogenomics reveals the evolutionary origins of lichenization in chlorophyte algae.</title>
        <authorList>
            <person name="Puginier C."/>
            <person name="Libourel C."/>
            <person name="Otte J."/>
            <person name="Skaloud P."/>
            <person name="Haon M."/>
            <person name="Grisel S."/>
            <person name="Petersen M."/>
            <person name="Berrin J.G."/>
            <person name="Delaux P.M."/>
            <person name="Dal Grande F."/>
            <person name="Keller J."/>
        </authorList>
    </citation>
    <scope>NUCLEOTIDE SEQUENCE [LARGE SCALE GENOMIC DNA]</scope>
    <source>
        <strain evidence="6 7">SAG 2145</strain>
    </source>
</reference>
<sequence length="445" mass="47885">MPKRAWQTFGVFWNSFFDPQISFRIYKHNALIPADLHLIGSLLKAAYKLPVAEESGQLPAGLLADGGQAAQAFSKAWSEGSDGDDKLELEVNDLWSSFAKDVREVRRGCLLAFPDKAKDPIWGALRTSDQSKADSDASDGQTGAPEPPAPAATDTLKQQLQSLKLCLHGQDEKKGDAEQPSKLDAASAAIEELQTLRSTVYTAADSQRLDWNVLTGYEEQKNEIQDTLLLTLQHPAVHEAIKAGTRVTPGSSLSRTVLFESPPGCGKSTSARVVASQAGLPLVHISMENMMSNGYTGRQEDVLASIVKAIEQLPGCVLFLDGLEAVATTRNEHLYRGSHWLMGALLQQLDDLAEQGKTVVIGNAIRKQELDPALLGRFDSCIAFALPSIGGRTGLAKAIGARFCLCTIIRHGSSGVSNFELPPRAEDLASALQSGREKGSPQDNA</sequence>
<feature type="region of interest" description="Disordered" evidence="4">
    <location>
        <begin position="127"/>
        <end position="152"/>
    </location>
</feature>
<evidence type="ECO:0000259" key="5">
    <source>
        <dbReference type="SMART" id="SM00382"/>
    </source>
</evidence>
<dbReference type="InterPro" id="IPR050221">
    <property type="entry name" value="26S_Proteasome_ATPase"/>
</dbReference>
<name>A0AAW1S2W1_9CHLO</name>
<evidence type="ECO:0000256" key="2">
    <source>
        <dbReference type="ARBA" id="ARBA00022741"/>
    </source>
</evidence>
<dbReference type="GO" id="GO:0016887">
    <property type="term" value="F:ATP hydrolysis activity"/>
    <property type="evidence" value="ECO:0007669"/>
    <property type="project" value="InterPro"/>
</dbReference>
<evidence type="ECO:0000313" key="7">
    <source>
        <dbReference type="Proteomes" id="UP001438707"/>
    </source>
</evidence>
<evidence type="ECO:0000256" key="3">
    <source>
        <dbReference type="ARBA" id="ARBA00022840"/>
    </source>
</evidence>
<dbReference type="EMBL" id="JALJOS010000004">
    <property type="protein sequence ID" value="KAK9840114.1"/>
    <property type="molecule type" value="Genomic_DNA"/>
</dbReference>
<dbReference type="GO" id="GO:0005524">
    <property type="term" value="F:ATP binding"/>
    <property type="evidence" value="ECO:0007669"/>
    <property type="project" value="UniProtKB-KW"/>
</dbReference>
<comment type="similarity">
    <text evidence="1">Belongs to the AAA ATPase family.</text>
</comment>
<dbReference type="InterPro" id="IPR003593">
    <property type="entry name" value="AAA+_ATPase"/>
</dbReference>
<organism evidence="6 7">
    <name type="scientific">Apatococcus lobatus</name>
    <dbReference type="NCBI Taxonomy" id="904363"/>
    <lineage>
        <taxon>Eukaryota</taxon>
        <taxon>Viridiplantae</taxon>
        <taxon>Chlorophyta</taxon>
        <taxon>core chlorophytes</taxon>
        <taxon>Trebouxiophyceae</taxon>
        <taxon>Chlorellales</taxon>
        <taxon>Chlorellaceae</taxon>
        <taxon>Apatococcus</taxon>
    </lineage>
</organism>